<name>A0A4U8V2J2_STECR</name>
<protein>
    <submittedName>
        <fullName evidence="1">Uncharacterized protein</fullName>
    </submittedName>
</protein>
<dbReference type="AlphaFoldDB" id="A0A4U8V2J2"/>
<proteinExistence type="predicted"/>
<dbReference type="Proteomes" id="UP000298663">
    <property type="component" value="Unassembled WGS sequence"/>
</dbReference>
<comment type="caution">
    <text evidence="1">The sequence shown here is derived from an EMBL/GenBank/DDBJ whole genome shotgun (WGS) entry which is preliminary data.</text>
</comment>
<reference evidence="1 2" key="1">
    <citation type="journal article" date="2015" name="Genome Biol.">
        <title>Comparative genomics of Steinernema reveals deeply conserved gene regulatory networks.</title>
        <authorList>
            <person name="Dillman A.R."/>
            <person name="Macchietto M."/>
            <person name="Porter C.F."/>
            <person name="Rogers A."/>
            <person name="Williams B."/>
            <person name="Antoshechkin I."/>
            <person name="Lee M.M."/>
            <person name="Goodwin Z."/>
            <person name="Lu X."/>
            <person name="Lewis E.E."/>
            <person name="Goodrich-Blair H."/>
            <person name="Stock S.P."/>
            <person name="Adams B.J."/>
            <person name="Sternberg P.W."/>
            <person name="Mortazavi A."/>
        </authorList>
    </citation>
    <scope>NUCLEOTIDE SEQUENCE [LARGE SCALE GENOMIC DNA]</scope>
    <source>
        <strain evidence="1 2">ALL</strain>
    </source>
</reference>
<keyword evidence="2" id="KW-1185">Reference proteome</keyword>
<sequence>MVGKHVARTCILLALRFRVNPKVISDLPLLDPSIKPNDSLRGRAAAFPTNHCFYTRTHAGTVLLVSAHACKAKGAAAGAGYFFLCFSGPVGLLVLPRVDQNSTKLFKMQNRSLIYGHLFT</sequence>
<gene>
    <name evidence="1" type="ORF">L596_005220</name>
</gene>
<reference evidence="1 2" key="2">
    <citation type="journal article" date="2019" name="G3 (Bethesda)">
        <title>Hybrid Assembly of the Genome of the Entomopathogenic Nematode Steinernema carpocapsae Identifies the X-Chromosome.</title>
        <authorList>
            <person name="Serra L."/>
            <person name="Macchietto M."/>
            <person name="Macias-Munoz A."/>
            <person name="McGill C.J."/>
            <person name="Rodriguez I.M."/>
            <person name="Rodriguez B."/>
            <person name="Murad R."/>
            <person name="Mortazavi A."/>
        </authorList>
    </citation>
    <scope>NUCLEOTIDE SEQUENCE [LARGE SCALE GENOMIC DNA]</scope>
    <source>
        <strain evidence="1 2">ALL</strain>
    </source>
</reference>
<organism evidence="1 2">
    <name type="scientific">Steinernema carpocapsae</name>
    <name type="common">Entomopathogenic nematode</name>
    <dbReference type="NCBI Taxonomy" id="34508"/>
    <lineage>
        <taxon>Eukaryota</taxon>
        <taxon>Metazoa</taxon>
        <taxon>Ecdysozoa</taxon>
        <taxon>Nematoda</taxon>
        <taxon>Chromadorea</taxon>
        <taxon>Rhabditida</taxon>
        <taxon>Tylenchina</taxon>
        <taxon>Panagrolaimomorpha</taxon>
        <taxon>Strongyloidoidea</taxon>
        <taxon>Steinernematidae</taxon>
        <taxon>Steinernema</taxon>
    </lineage>
</organism>
<accession>A0A4U8V2J2</accession>
<evidence type="ECO:0000313" key="1">
    <source>
        <dbReference type="EMBL" id="TMS38508.1"/>
    </source>
</evidence>
<evidence type="ECO:0000313" key="2">
    <source>
        <dbReference type="Proteomes" id="UP000298663"/>
    </source>
</evidence>
<dbReference type="EMBL" id="AZBU02000001">
    <property type="protein sequence ID" value="TMS38508.1"/>
    <property type="molecule type" value="Genomic_DNA"/>
</dbReference>